<evidence type="ECO:0000256" key="2">
    <source>
        <dbReference type="ARBA" id="ARBA00023015"/>
    </source>
</evidence>
<evidence type="ECO:0000256" key="5">
    <source>
        <dbReference type="ARBA" id="ARBA00023242"/>
    </source>
</evidence>
<dbReference type="CDD" id="cd20393">
    <property type="entry name" value="Tudor_SGF29_rpt1"/>
    <property type="match status" value="1"/>
</dbReference>
<dbReference type="OrthoDB" id="6249989at2759"/>
<dbReference type="InterPro" id="IPR037802">
    <property type="entry name" value="SGF29"/>
</dbReference>
<dbReference type="Gene3D" id="2.30.30.140">
    <property type="match status" value="2"/>
</dbReference>
<keyword evidence="10" id="KW-1185">Reference proteome</keyword>
<keyword evidence="4" id="KW-0804">Transcription</keyword>
<reference evidence="8 10" key="2">
    <citation type="journal article" date="2013" name="Nature">
        <title>Insights into bilaterian evolution from three spiralian genomes.</title>
        <authorList>
            <person name="Simakov O."/>
            <person name="Marletaz F."/>
            <person name="Cho S.J."/>
            <person name="Edsinger-Gonzales E."/>
            <person name="Havlak P."/>
            <person name="Hellsten U."/>
            <person name="Kuo D.H."/>
            <person name="Larsson T."/>
            <person name="Lv J."/>
            <person name="Arendt D."/>
            <person name="Savage R."/>
            <person name="Osoegawa K."/>
            <person name="de Jong P."/>
            <person name="Grimwood J."/>
            <person name="Chapman J.A."/>
            <person name="Shapiro H."/>
            <person name="Aerts A."/>
            <person name="Otillar R.P."/>
            <person name="Terry A.Y."/>
            <person name="Boore J.L."/>
            <person name="Grigoriev I.V."/>
            <person name="Lindberg D.R."/>
            <person name="Seaver E.C."/>
            <person name="Weisblat D.A."/>
            <person name="Putnam N.H."/>
            <person name="Rokhsar D.S."/>
        </authorList>
    </citation>
    <scope>NUCLEOTIDE SEQUENCE</scope>
    <source>
        <strain evidence="8 10">I ESC-2004</strain>
    </source>
</reference>
<dbReference type="PROSITE" id="PS51518">
    <property type="entry name" value="SGF29_C"/>
    <property type="match status" value="1"/>
</dbReference>
<dbReference type="STRING" id="283909.R7VDF0"/>
<keyword evidence="3" id="KW-0175">Coiled coil</keyword>
<dbReference type="AlphaFoldDB" id="R7VDF0"/>
<protein>
    <recommendedName>
        <fullName evidence="7">SGF29 C-terminal domain-containing protein</fullName>
    </recommendedName>
</protein>
<evidence type="ECO:0000256" key="6">
    <source>
        <dbReference type="SAM" id="MobiDB-lite"/>
    </source>
</evidence>
<feature type="region of interest" description="Disordered" evidence="6">
    <location>
        <begin position="85"/>
        <end position="127"/>
    </location>
</feature>
<organism evidence="8">
    <name type="scientific">Capitella teleta</name>
    <name type="common">Polychaete worm</name>
    <dbReference type="NCBI Taxonomy" id="283909"/>
    <lineage>
        <taxon>Eukaryota</taxon>
        <taxon>Metazoa</taxon>
        <taxon>Spiralia</taxon>
        <taxon>Lophotrochozoa</taxon>
        <taxon>Annelida</taxon>
        <taxon>Polychaeta</taxon>
        <taxon>Sedentaria</taxon>
        <taxon>Scolecida</taxon>
        <taxon>Capitellidae</taxon>
        <taxon>Capitella</taxon>
    </lineage>
</organism>
<keyword evidence="5" id="KW-0539">Nucleus</keyword>
<dbReference type="Proteomes" id="UP000014760">
    <property type="component" value="Unassembled WGS sequence"/>
</dbReference>
<dbReference type="GO" id="GO:0140672">
    <property type="term" value="C:ATAC complex"/>
    <property type="evidence" value="ECO:0007669"/>
    <property type="project" value="UniProtKB-ARBA"/>
</dbReference>
<evidence type="ECO:0000256" key="3">
    <source>
        <dbReference type="ARBA" id="ARBA00023054"/>
    </source>
</evidence>
<evidence type="ECO:0000313" key="8">
    <source>
        <dbReference type="EMBL" id="ELU13680.1"/>
    </source>
</evidence>
<dbReference type="InterPro" id="IPR047287">
    <property type="entry name" value="Tudor_SGF29_rpt2"/>
</dbReference>
<dbReference type="InterPro" id="IPR047288">
    <property type="entry name" value="Tudor_SGF29_rpt1"/>
</dbReference>
<feature type="compositionally biased region" description="Basic and acidic residues" evidence="6">
    <location>
        <begin position="100"/>
        <end position="115"/>
    </location>
</feature>
<accession>R7VDF0</accession>
<evidence type="ECO:0000313" key="9">
    <source>
        <dbReference type="EnsemblMetazoa" id="CapteP220415"/>
    </source>
</evidence>
<dbReference type="Pfam" id="PF07039">
    <property type="entry name" value="SGF29_Tudor"/>
    <property type="match status" value="1"/>
</dbReference>
<keyword evidence="2" id="KW-0805">Transcription regulation</keyword>
<dbReference type="PANTHER" id="PTHR21539">
    <property type="entry name" value="SAGA-ASSOCIATED FACTOR 29"/>
    <property type="match status" value="1"/>
</dbReference>
<dbReference type="FunFam" id="2.30.30.140:FF:000026">
    <property type="entry name" value="SAGA-associated factor 29 homolog"/>
    <property type="match status" value="1"/>
</dbReference>
<proteinExistence type="predicted"/>
<dbReference type="EMBL" id="KB295062">
    <property type="protein sequence ID" value="ELU13680.1"/>
    <property type="molecule type" value="Genomic_DNA"/>
</dbReference>
<dbReference type="CDD" id="cd20394">
    <property type="entry name" value="Tudor_SGF29_rpt2"/>
    <property type="match status" value="1"/>
</dbReference>
<comment type="subcellular location">
    <subcellularLocation>
        <location evidence="1">Nucleus</location>
    </subcellularLocation>
</comment>
<reference evidence="9" key="3">
    <citation type="submission" date="2015-06" db="UniProtKB">
        <authorList>
            <consortium name="EnsemblMetazoa"/>
        </authorList>
    </citation>
    <scope>IDENTIFICATION</scope>
</reference>
<dbReference type="GO" id="GO:0000124">
    <property type="term" value="C:SAGA complex"/>
    <property type="evidence" value="ECO:0007669"/>
    <property type="project" value="InterPro"/>
</dbReference>
<dbReference type="InterPro" id="IPR010750">
    <property type="entry name" value="SGF29_tudor-like_dom"/>
</dbReference>
<reference evidence="10" key="1">
    <citation type="submission" date="2012-12" db="EMBL/GenBank/DDBJ databases">
        <authorList>
            <person name="Hellsten U."/>
            <person name="Grimwood J."/>
            <person name="Chapman J.A."/>
            <person name="Shapiro H."/>
            <person name="Aerts A."/>
            <person name="Otillar R.P."/>
            <person name="Terry A.Y."/>
            <person name="Boore J.L."/>
            <person name="Simakov O."/>
            <person name="Marletaz F."/>
            <person name="Cho S.-J."/>
            <person name="Edsinger-Gonzales E."/>
            <person name="Havlak P."/>
            <person name="Kuo D.-H."/>
            <person name="Larsson T."/>
            <person name="Lv J."/>
            <person name="Arendt D."/>
            <person name="Savage R."/>
            <person name="Osoegawa K."/>
            <person name="de Jong P."/>
            <person name="Lindberg D.R."/>
            <person name="Seaver E.C."/>
            <person name="Weisblat D.A."/>
            <person name="Putnam N.H."/>
            <person name="Grigoriev I.V."/>
            <person name="Rokhsar D.S."/>
        </authorList>
    </citation>
    <scope>NUCLEOTIDE SEQUENCE</scope>
    <source>
        <strain evidence="10">I ESC-2004</strain>
    </source>
</reference>
<dbReference type="HOGENOM" id="CLU_056816_0_0_1"/>
<dbReference type="GO" id="GO:0005634">
    <property type="term" value="C:nucleus"/>
    <property type="evidence" value="ECO:0007669"/>
    <property type="project" value="UniProtKB-SubCell"/>
</dbReference>
<dbReference type="OMA" id="EPTYIAK"/>
<evidence type="ECO:0000256" key="1">
    <source>
        <dbReference type="ARBA" id="ARBA00004123"/>
    </source>
</evidence>
<dbReference type="FunCoup" id="R7VDF0">
    <property type="interactions" value="498"/>
</dbReference>
<dbReference type="FunFam" id="2.30.30.140:FF:000029">
    <property type="entry name" value="SAGA-associated factor 29 homolog"/>
    <property type="match status" value="1"/>
</dbReference>
<feature type="domain" description="SGF29 C-terminal" evidence="7">
    <location>
        <begin position="263"/>
        <end position="405"/>
    </location>
</feature>
<dbReference type="PANTHER" id="PTHR21539:SF0">
    <property type="entry name" value="SAGA-ASSOCIATED FACTOR 29"/>
    <property type="match status" value="1"/>
</dbReference>
<evidence type="ECO:0000256" key="4">
    <source>
        <dbReference type="ARBA" id="ARBA00023163"/>
    </source>
</evidence>
<name>R7VDF0_CAPTE</name>
<dbReference type="EMBL" id="AMQN01000734">
    <property type="status" value="NOT_ANNOTATED_CDS"/>
    <property type="molecule type" value="Genomic_DNA"/>
</dbReference>
<gene>
    <name evidence="8" type="ORF">CAPTEDRAFT_220415</name>
</gene>
<dbReference type="EnsemblMetazoa" id="CapteT220415">
    <property type="protein sequence ID" value="CapteP220415"/>
    <property type="gene ID" value="CapteG220415"/>
</dbReference>
<sequence>MEQIFNYRIIIEKHFQQQKDLYQNLIDFKKPFNRVWHQGLLQVLNDFNINQELIQIVKALYNNAKSSNTELQDLTDKVVHSASAFGMQINPKMGRPKSSSGRDRHDREGHSKRDSSGGGGSSMSSSGDLKIKEMVKELHSLVHHVQDERDRGNHNLINIAKTHERMQQEQKVVVSPYFKTKLKGLYTTAMQDAETESELLRRALDKIAEIKTFKEKHGERPKTIMRRGVLMNLLQQNASSLPLWIGKPGERVPALCGATPAESNYIGKPGDKVAARVKSQDGEENWILAEIVQFLSGSNKYEVDDIDAEEGKERHTLSKRKVVPLPKWKANSETDSDALFEKDTLVLALYPQTTCFYRALIHAPPKKPSDEYSVLFEDNTYADGYSPPLSVAQRYVIACREEKKK</sequence>
<evidence type="ECO:0000313" key="10">
    <source>
        <dbReference type="Proteomes" id="UP000014760"/>
    </source>
</evidence>
<evidence type="ECO:0000259" key="7">
    <source>
        <dbReference type="PROSITE" id="PS51518"/>
    </source>
</evidence>